<reference evidence="1 2" key="1">
    <citation type="submission" date="2009-10" db="EMBL/GenBank/DDBJ databases">
        <authorList>
            <person name="Weinstock G."/>
            <person name="Sodergren E."/>
            <person name="Clifton S."/>
            <person name="Fulton L."/>
            <person name="Fulton B."/>
            <person name="Courtney L."/>
            <person name="Fronick C."/>
            <person name="Harrison M."/>
            <person name="Strong C."/>
            <person name="Farmer C."/>
            <person name="Delahaunty K."/>
            <person name="Markovic C."/>
            <person name="Hall O."/>
            <person name="Minx P."/>
            <person name="Tomlinson C."/>
            <person name="Mitreva M."/>
            <person name="Nelson J."/>
            <person name="Hou S."/>
            <person name="Wollam A."/>
            <person name="Pepin K.H."/>
            <person name="Johnson M."/>
            <person name="Bhonagiri V."/>
            <person name="Nash W.E."/>
            <person name="Warren W."/>
            <person name="Chinwalla A."/>
            <person name="Mardis E.R."/>
            <person name="Wilson R.K."/>
        </authorList>
    </citation>
    <scope>NUCLEOTIDE SEQUENCE [LARGE SCALE GENOMIC DNA]</scope>
    <source>
        <strain evidence="2">ATCC 25996 / DSM 4631 / NCTC 10774 / M26</strain>
    </source>
</reference>
<dbReference type="EMBL" id="ACDX02000002">
    <property type="protein sequence ID" value="EFC89479.1"/>
    <property type="molecule type" value="Genomic_DNA"/>
</dbReference>
<organism evidence="1 2">
    <name type="scientific">Neisseria mucosa (strain ATCC 25996 / DSM 4631 / NCTC 10774 / M26)</name>
    <dbReference type="NCBI Taxonomy" id="546266"/>
    <lineage>
        <taxon>Bacteria</taxon>
        <taxon>Pseudomonadati</taxon>
        <taxon>Pseudomonadota</taxon>
        <taxon>Betaproteobacteria</taxon>
        <taxon>Neisseriales</taxon>
        <taxon>Neisseriaceae</taxon>
        <taxon>Neisseria</taxon>
    </lineage>
</organism>
<gene>
    <name evidence="1" type="ORF">NEIMUCOT_03895</name>
</gene>
<evidence type="ECO:0000313" key="2">
    <source>
        <dbReference type="Proteomes" id="UP000003344"/>
    </source>
</evidence>
<dbReference type="Proteomes" id="UP000003344">
    <property type="component" value="Unassembled WGS sequence"/>
</dbReference>
<dbReference type="AlphaFoldDB" id="D2ZTF9"/>
<comment type="caution">
    <text evidence="1">The sequence shown here is derived from an EMBL/GenBank/DDBJ whole genome shotgun (WGS) entry which is preliminary data.</text>
</comment>
<name>D2ZTF9_NEIM2</name>
<evidence type="ECO:0000313" key="1">
    <source>
        <dbReference type="EMBL" id="EFC89479.1"/>
    </source>
</evidence>
<sequence length="50" mass="5339">MAGLPYREQGESAVNDGGVGIENVAAEKRSSETLFSDDLCFGDYLPGWVS</sequence>
<proteinExistence type="predicted"/>
<protein>
    <submittedName>
        <fullName evidence="1">Uncharacterized protein</fullName>
    </submittedName>
</protein>
<dbReference type="STRING" id="546266.NEIMUCOT_03895"/>
<accession>D2ZTF9</accession>